<proteinExistence type="predicted"/>
<dbReference type="EMBL" id="JASBWR010000053">
    <property type="protein sequence ID" value="KAJ9102145.1"/>
    <property type="molecule type" value="Genomic_DNA"/>
</dbReference>
<organism evidence="1 2">
    <name type="scientific">Naganishia cerealis</name>
    <dbReference type="NCBI Taxonomy" id="610337"/>
    <lineage>
        <taxon>Eukaryota</taxon>
        <taxon>Fungi</taxon>
        <taxon>Dikarya</taxon>
        <taxon>Basidiomycota</taxon>
        <taxon>Agaricomycotina</taxon>
        <taxon>Tremellomycetes</taxon>
        <taxon>Filobasidiales</taxon>
        <taxon>Filobasidiaceae</taxon>
        <taxon>Naganishia</taxon>
    </lineage>
</organism>
<dbReference type="Proteomes" id="UP001241377">
    <property type="component" value="Unassembled WGS sequence"/>
</dbReference>
<name>A0ACC2VRT3_9TREE</name>
<reference evidence="1" key="1">
    <citation type="submission" date="2023-04" db="EMBL/GenBank/DDBJ databases">
        <title>Draft Genome sequencing of Naganishia species isolated from polar environments using Oxford Nanopore Technology.</title>
        <authorList>
            <person name="Leo P."/>
            <person name="Venkateswaran K."/>
        </authorList>
    </citation>
    <scope>NUCLEOTIDE SEQUENCE</scope>
    <source>
        <strain evidence="1">MNA-CCFEE 5261</strain>
    </source>
</reference>
<sequence>MNYPRGPQQRAPGPSTNQVPRPGFQAPRPAGYRPQGPPPGPQDPARMRRMQVDKIIADCYSKVVLDKNGKRVTEASYQTHVNVREYSAFPTHPPPPNLPPSQVGTPKDRILTICTRYTGRTLIQKGKLNDSKNVYQIGRTWDMDELKAITRAGERGIILSLNKDYYWLIPESAERAVKFARHLAQAYGAFMGRYPVLNGYTLQDLKLPPIQKKPTGDAVAPHSEDIQLNEPRPNPQLLKTRSLKRKNLPNPVLPPQPQNADSPQANNLYTDLDFTANGNLPSKPMKVMLVDRPLANSSVTSVNDLASSDYRRLQLDRSQHTFYLDLSKENVAESSNLDQDHSAARSHKSDDSANDSHSFVFTPNTASTQKEPYLPERLQDYVRTSGGRNSPLRNYKHRADSTEQNARKVSENMESSAALGMQLEDKLLGKSSSSRSHRRQSLRGHQRQRLAVQPNDSPDFGIEEVEDDDIDEPALQLKRIEPEKNDDFIEESTKLGDDTTNAIDSSIQDIEDFMDSQLNFDGHHDLFNRTAEISRELNSSTLDETIEETSYSQEDNSTENHRPLELKLKSKIDSGLMGEKDAEVEEILDDINWSTSDNGDILIKKLSHELSALKYNNVKQLVTLDFGHNSISKDMTDSLNELSNLSTVFKRAELGFKFLSHEINSIENDSKGLQVKSINKKLLYNDLKGVLSKISINADDLRDIESFTQFDRLNLLEPLEEKLLDLHYALGAIRNDFEEDSKPTGLGTMKALTQYQSKYESVTTRFTKHFLKFMESQFDLLFEQLNSASDKFYPSAIYHELSNQLIYSSFVFFLKDVSISDFLDLNGIFTGKMSTILEKVLIGRVRTIKNSSTGVSHVSKVLEQTLTRRSRTLRLSARKERFLHKRSLAEGLPEFHVDTISNKNSSEVEDPRAVIELLNETKDLITVLQFFLASMFHYDNNVLDFQDFMKQFPFSQRRRALDNTTLDDAVTKTFTNDLIANLNGVFGGYLNVLLQKVNVADLTLPVILAYLETYILENEENHENIFCVDVFKKISEKYKGNWNKFVRTQVEIINKSTVVAGCGVLPSMKNAAQLLLVAESSLEQTSRGMNEPSDTLTRSLLDDTYKQLTEAIIHLFMRDDPLLKKHEFDDKERELRNVSILQNLFYVTEQLSVFNLKRVNSMRSQLGGIFNKVQDVYFQKILSKSIGKLIEFVTNYESLSNMGDGKSKKYNKKYVKTLLSAYTNKDVTAKAQELHKKLEKHFVTGNDMLEKDLLDRLWKDMERKFVDYFTRLNNILRHDFDRDIDYNISKQDIHSMFASIY</sequence>
<protein>
    <submittedName>
        <fullName evidence="1">Uncharacterized protein</fullName>
    </submittedName>
</protein>
<accession>A0ACC2VRT3</accession>
<comment type="caution">
    <text evidence="1">The sequence shown here is derived from an EMBL/GenBank/DDBJ whole genome shotgun (WGS) entry which is preliminary data.</text>
</comment>
<keyword evidence="2" id="KW-1185">Reference proteome</keyword>
<gene>
    <name evidence="1" type="ORF">QFC19_004881</name>
</gene>
<evidence type="ECO:0000313" key="2">
    <source>
        <dbReference type="Proteomes" id="UP001241377"/>
    </source>
</evidence>
<evidence type="ECO:0000313" key="1">
    <source>
        <dbReference type="EMBL" id="KAJ9102145.1"/>
    </source>
</evidence>